<dbReference type="EMBL" id="JAAVMB010000005">
    <property type="protein sequence ID" value="NKC67536.1"/>
    <property type="molecule type" value="Genomic_DNA"/>
</dbReference>
<reference evidence="3 6" key="2">
    <citation type="submission" date="2020-03" db="EMBL/GenBank/DDBJ databases">
        <title>Bacterial samples isolated from urine from healthy bovine heifers (Gyr breed).</title>
        <authorList>
            <person name="Giannattasio-Ferraz S."/>
            <person name="Maskeri L."/>
            <person name="Penido A."/>
            <person name="Barbosa-Stancioli E.F."/>
            <person name="Putonti C."/>
        </authorList>
    </citation>
    <scope>NUCLEOTIDE SEQUENCE [LARGE SCALE GENOMIC DNA]</scope>
    <source>
        <strain evidence="3 6">UFMG-H7</strain>
    </source>
</reference>
<dbReference type="Proteomes" id="UP000288197">
    <property type="component" value="Unassembled WGS sequence"/>
</dbReference>
<proteinExistence type="predicted"/>
<feature type="compositionally biased region" description="Basic residues" evidence="1">
    <location>
        <begin position="65"/>
        <end position="75"/>
    </location>
</feature>
<evidence type="ECO:0000256" key="1">
    <source>
        <dbReference type="SAM" id="MobiDB-lite"/>
    </source>
</evidence>
<dbReference type="Proteomes" id="UP000521358">
    <property type="component" value="Unassembled WGS sequence"/>
</dbReference>
<feature type="chain" id="PRO_5038301788" evidence="2">
    <location>
        <begin position="28"/>
        <end position="83"/>
    </location>
</feature>
<evidence type="ECO:0000313" key="6">
    <source>
        <dbReference type="Proteomes" id="UP000521358"/>
    </source>
</evidence>
<organism evidence="3 6">
    <name type="scientific">Vagococcus fluvialis</name>
    <dbReference type="NCBI Taxonomy" id="2738"/>
    <lineage>
        <taxon>Bacteria</taxon>
        <taxon>Bacillati</taxon>
        <taxon>Bacillota</taxon>
        <taxon>Bacilli</taxon>
        <taxon>Lactobacillales</taxon>
        <taxon>Enterococcaceae</taxon>
        <taxon>Vagococcus</taxon>
    </lineage>
</organism>
<feature type="signal peptide" evidence="2">
    <location>
        <begin position="1"/>
        <end position="27"/>
    </location>
</feature>
<dbReference type="GeneID" id="63146454"/>
<reference evidence="4 5" key="1">
    <citation type="submission" date="2017-05" db="EMBL/GenBank/DDBJ databases">
        <title>Vagococcus spp. assemblies.</title>
        <authorList>
            <person name="Gulvik C.A."/>
        </authorList>
    </citation>
    <scope>NUCLEOTIDE SEQUENCE [LARGE SCALE GENOMIC DNA]</scope>
    <source>
        <strain evidence="4 5">NCFB 2497</strain>
    </source>
</reference>
<accession>A0A369AYR9</accession>
<sequence>MKRKIIIATLSLLGVFLVAGTITIASTTTNTTIPKTETTTQSENFRFNADDEDFRYCHDDNTSMQKRHQRHQNHHRSSEFSNN</sequence>
<keyword evidence="2" id="KW-0732">Signal</keyword>
<gene>
    <name evidence="4" type="ORF">CBF32_07270</name>
    <name evidence="3" type="ORF">HED35_05505</name>
</gene>
<evidence type="ECO:0000313" key="5">
    <source>
        <dbReference type="Proteomes" id="UP000288197"/>
    </source>
</evidence>
<evidence type="ECO:0000256" key="2">
    <source>
        <dbReference type="SAM" id="SignalP"/>
    </source>
</evidence>
<protein>
    <submittedName>
        <fullName evidence="3">Uncharacterized protein</fullName>
    </submittedName>
</protein>
<evidence type="ECO:0000313" key="3">
    <source>
        <dbReference type="EMBL" id="NKC67536.1"/>
    </source>
</evidence>
<evidence type="ECO:0000313" key="4">
    <source>
        <dbReference type="EMBL" id="RSU01790.1"/>
    </source>
</evidence>
<dbReference type="EMBL" id="NGJX01000006">
    <property type="protein sequence ID" value="RSU01790.1"/>
    <property type="molecule type" value="Genomic_DNA"/>
</dbReference>
<feature type="region of interest" description="Disordered" evidence="1">
    <location>
        <begin position="58"/>
        <end position="83"/>
    </location>
</feature>
<comment type="caution">
    <text evidence="3">The sequence shown here is derived from an EMBL/GenBank/DDBJ whole genome shotgun (WGS) entry which is preliminary data.</text>
</comment>
<name>A0A369AYR9_9ENTE</name>
<dbReference type="RefSeq" id="WP_114289670.1">
    <property type="nucleotide sequence ID" value="NZ_CP081461.1"/>
</dbReference>
<keyword evidence="5" id="KW-1185">Reference proteome</keyword>
<dbReference type="AlphaFoldDB" id="A0A369AYR9"/>